<keyword evidence="3" id="KW-1185">Reference proteome</keyword>
<name>A0A7W3R7U4_9ACTN</name>
<dbReference type="EMBL" id="JACJII010000001">
    <property type="protein sequence ID" value="MBA9003032.1"/>
    <property type="molecule type" value="Genomic_DNA"/>
</dbReference>
<feature type="region of interest" description="Disordered" evidence="1">
    <location>
        <begin position="1"/>
        <end position="21"/>
    </location>
</feature>
<organism evidence="2 3">
    <name type="scientific">Thermomonospora cellulosilytica</name>
    <dbReference type="NCBI Taxonomy" id="1411118"/>
    <lineage>
        <taxon>Bacteria</taxon>
        <taxon>Bacillati</taxon>
        <taxon>Actinomycetota</taxon>
        <taxon>Actinomycetes</taxon>
        <taxon>Streptosporangiales</taxon>
        <taxon>Thermomonosporaceae</taxon>
        <taxon>Thermomonospora</taxon>
    </lineage>
</organism>
<dbReference type="AlphaFoldDB" id="A0A7W3R7U4"/>
<evidence type="ECO:0000313" key="3">
    <source>
        <dbReference type="Proteomes" id="UP000539313"/>
    </source>
</evidence>
<dbReference type="Proteomes" id="UP000539313">
    <property type="component" value="Unassembled WGS sequence"/>
</dbReference>
<comment type="caution">
    <text evidence="2">The sequence shown here is derived from an EMBL/GenBank/DDBJ whole genome shotgun (WGS) entry which is preliminary data.</text>
</comment>
<protein>
    <submittedName>
        <fullName evidence="2">Uncharacterized protein</fullName>
    </submittedName>
</protein>
<evidence type="ECO:0000256" key="1">
    <source>
        <dbReference type="SAM" id="MobiDB-lite"/>
    </source>
</evidence>
<accession>A0A7W3R7U4</accession>
<sequence>MPSPGDPPPRRTNPGRPCGQDDFLARLRREFPHWAILPGTLRTPWTAVRGRHLELTAADGISLREKPLAATARDRRPN</sequence>
<proteinExistence type="predicted"/>
<reference evidence="2 3" key="1">
    <citation type="submission" date="2020-08" db="EMBL/GenBank/DDBJ databases">
        <title>Sequencing the genomes of 1000 actinobacteria strains.</title>
        <authorList>
            <person name="Klenk H.-P."/>
        </authorList>
    </citation>
    <scope>NUCLEOTIDE SEQUENCE [LARGE SCALE GENOMIC DNA]</scope>
    <source>
        <strain evidence="2 3">DSM 45823</strain>
    </source>
</reference>
<feature type="compositionally biased region" description="Pro residues" evidence="1">
    <location>
        <begin position="1"/>
        <end position="11"/>
    </location>
</feature>
<gene>
    <name evidence="2" type="ORF">HNR21_001914</name>
</gene>
<evidence type="ECO:0000313" key="2">
    <source>
        <dbReference type="EMBL" id="MBA9003032.1"/>
    </source>
</evidence>